<comment type="similarity">
    <text evidence="1">Belongs to the enoyl-CoA hydratase/isomerase family.</text>
</comment>
<reference evidence="2" key="1">
    <citation type="journal article" date="2020" name="mSystems">
        <title>Genome- and Community-Level Interaction Insights into Carbon Utilization and Element Cycling Functions of Hydrothermarchaeota in Hydrothermal Sediment.</title>
        <authorList>
            <person name="Zhou Z."/>
            <person name="Liu Y."/>
            <person name="Xu W."/>
            <person name="Pan J."/>
            <person name="Luo Z.H."/>
            <person name="Li M."/>
        </authorList>
    </citation>
    <scope>NUCLEOTIDE SEQUENCE [LARGE SCALE GENOMIC DNA]</scope>
    <source>
        <strain evidence="2">SpSt-508</strain>
    </source>
</reference>
<dbReference type="SUPFAM" id="SSF52096">
    <property type="entry name" value="ClpP/crotonase"/>
    <property type="match status" value="1"/>
</dbReference>
<evidence type="ECO:0000256" key="1">
    <source>
        <dbReference type="ARBA" id="ARBA00005254"/>
    </source>
</evidence>
<dbReference type="CDD" id="cd06558">
    <property type="entry name" value="crotonase-like"/>
    <property type="match status" value="1"/>
</dbReference>
<dbReference type="InterPro" id="IPR029045">
    <property type="entry name" value="ClpP/crotonase-like_dom_sf"/>
</dbReference>
<evidence type="ECO:0000313" key="2">
    <source>
        <dbReference type="EMBL" id="HGT40712.1"/>
    </source>
</evidence>
<accession>A0A7C4LMJ8</accession>
<gene>
    <name evidence="2" type="ORF">ENS64_15820</name>
</gene>
<keyword evidence="2" id="KW-0413">Isomerase</keyword>
<name>A0A7C4LMJ8_9PLAN</name>
<comment type="caution">
    <text evidence="2">The sequence shown here is derived from an EMBL/GenBank/DDBJ whole genome shotgun (WGS) entry which is preliminary data.</text>
</comment>
<sequence length="235" mass="25222">MTLNRPERRNALSIGLLEALCAAVERLEQDAVHRVLLLRGAGPVFSAGLDLQEAADPALARHSAGCVERSLQTLRGSPLVSVAVVHGGAYAGGAGLMAACDLAIAADDARFGFPEARRGLIPALIGLVLQHKVREGDLRELFLAGDTVSAPRAQQLGLVQRVVPAAELLDEALRVAESVLRGGPETIRLTKQLLNTLYHEPGEPRLHELHMQARQGPEAQEGLAAFLEKREPKWN</sequence>
<dbReference type="Pfam" id="PF00378">
    <property type="entry name" value="ECH_1"/>
    <property type="match status" value="1"/>
</dbReference>
<dbReference type="GO" id="GO:0016853">
    <property type="term" value="F:isomerase activity"/>
    <property type="evidence" value="ECO:0007669"/>
    <property type="project" value="UniProtKB-KW"/>
</dbReference>
<proteinExistence type="inferred from homology"/>
<protein>
    <submittedName>
        <fullName evidence="2">Enoyl-CoA hydratase/isomerase family protein</fullName>
    </submittedName>
</protein>
<dbReference type="PANTHER" id="PTHR42964">
    <property type="entry name" value="ENOYL-COA HYDRATASE"/>
    <property type="match status" value="1"/>
</dbReference>
<dbReference type="InterPro" id="IPR001753">
    <property type="entry name" value="Enoyl-CoA_hydra/iso"/>
</dbReference>
<dbReference type="PANTHER" id="PTHR42964:SF1">
    <property type="entry name" value="POLYKETIDE BIOSYNTHESIS ENOYL-COA HYDRATASE PKSH-RELATED"/>
    <property type="match status" value="1"/>
</dbReference>
<dbReference type="AlphaFoldDB" id="A0A7C4LMJ8"/>
<dbReference type="Gene3D" id="3.90.226.10">
    <property type="entry name" value="2-enoyl-CoA Hydratase, Chain A, domain 1"/>
    <property type="match status" value="1"/>
</dbReference>
<dbReference type="InterPro" id="IPR051683">
    <property type="entry name" value="Enoyl-CoA_Hydratase/Isomerase"/>
</dbReference>
<organism evidence="2">
    <name type="scientific">Schlesneria paludicola</name>
    <dbReference type="NCBI Taxonomy" id="360056"/>
    <lineage>
        <taxon>Bacteria</taxon>
        <taxon>Pseudomonadati</taxon>
        <taxon>Planctomycetota</taxon>
        <taxon>Planctomycetia</taxon>
        <taxon>Planctomycetales</taxon>
        <taxon>Planctomycetaceae</taxon>
        <taxon>Schlesneria</taxon>
    </lineage>
</organism>
<dbReference type="EMBL" id="DSVQ01000018">
    <property type="protein sequence ID" value="HGT40712.1"/>
    <property type="molecule type" value="Genomic_DNA"/>
</dbReference>